<dbReference type="EMBL" id="CP017708">
    <property type="protein sequence ID" value="WAN69474.1"/>
    <property type="molecule type" value="Genomic_DNA"/>
</dbReference>
<sequence>MGCFPLEKPEHILWTFLQQASPFLEHNHWVGVFIVRAQPMVNLTQPLAIGKFYKGFAHLALWTSVKQAAPRLLAIASQEKIVHSVIPLRWLGLFDPSEPRFEQMGWHPMVIHRCVIVLVGHSSWITQKQRNYQGKQIVCSITKTCRYEIARLLQGFKDKI</sequence>
<name>A0A9Q9STP2_MOOP1</name>
<gene>
    <name evidence="1" type="ORF">BJP36_02185</name>
</gene>
<dbReference type="GO" id="GO:0016746">
    <property type="term" value="F:acyltransferase activity"/>
    <property type="evidence" value="ECO:0007669"/>
    <property type="project" value="UniProtKB-KW"/>
</dbReference>
<evidence type="ECO:0000313" key="1">
    <source>
        <dbReference type="EMBL" id="WAN69474.1"/>
    </source>
</evidence>
<organism evidence="1">
    <name type="scientific">Moorena producens (strain JHB)</name>
    <dbReference type="NCBI Taxonomy" id="1454205"/>
    <lineage>
        <taxon>Bacteria</taxon>
        <taxon>Bacillati</taxon>
        <taxon>Cyanobacteriota</taxon>
        <taxon>Cyanophyceae</taxon>
        <taxon>Coleofasciculales</taxon>
        <taxon>Coleofasciculaceae</taxon>
        <taxon>Moorena</taxon>
    </lineage>
</organism>
<keyword evidence="1" id="KW-0012">Acyltransferase</keyword>
<dbReference type="Proteomes" id="UP000176944">
    <property type="component" value="Chromosome"/>
</dbReference>
<proteinExistence type="predicted"/>
<dbReference type="AlphaFoldDB" id="A0A9Q9STP2"/>
<reference evidence="1" key="2">
    <citation type="submission" date="2022-10" db="EMBL/GenBank/DDBJ databases">
        <authorList>
            <person name="Ngo T.-E."/>
        </authorList>
    </citation>
    <scope>NUCLEOTIDE SEQUENCE</scope>
    <source>
        <strain evidence="1">JHB</strain>
    </source>
</reference>
<keyword evidence="1" id="KW-0808">Transferase</keyword>
<accession>A0A9Q9STP2</accession>
<protein>
    <submittedName>
        <fullName evidence="1">1-acyl-sn-glycerol-3-phosphate acyltransferase</fullName>
    </submittedName>
</protein>
<reference evidence="1" key="1">
    <citation type="journal article" date="2017" name="Proc. Natl. Acad. Sci. U.S.A.">
        <title>Comparative genomics uncovers the prolific and distinctive metabolic potential of the cyanobacterial genus Moorea.</title>
        <authorList>
            <person name="Leao T."/>
            <person name="Castelao G."/>
            <person name="Korobeynikov A."/>
            <person name="Monroe E.A."/>
            <person name="Podell S."/>
            <person name="Glukhov E."/>
            <person name="Allen E.E."/>
            <person name="Gerwick W.H."/>
            <person name="Gerwick L."/>
        </authorList>
    </citation>
    <scope>NUCLEOTIDE SEQUENCE</scope>
    <source>
        <strain evidence="1">JHB</strain>
    </source>
</reference>